<sequence length="393" mass="44010">MADPSVGLSELLPETNDPGLDQRVSIAFIVIDTIFMLVFYVSRYFNPKAVGVPMVVCNTLCYVFCMGSAVTGILMVKIGGVGYHVDAVPVTTFQTWLQLSKVLEFTYTPAVMLAKLAALFLYYQVFEVPRYRRVIAGTGVIVILQGLISVILAFSICRPFRYFWTQAADVNDGTCGDVMLFYKSYSIPSLVTDVVMLVLPWPILLRLQMRTSEKVGIILTFLAASLGIITCALRFSVFFTVPLFSDPTWYASGSPMIYALVEPSIYMIASILPTTRHLYRRVCREVRQAVQLRSANSNGDPEISSRLSQSADLERIENSDNSSCGVPRRVDIWQANTNSSQEELTLGGCYENRQEWAQARTQFITECTRSAFFREQWGHETLGGIGNKRQDFA</sequence>
<keyword evidence="2 6" id="KW-0812">Transmembrane</keyword>
<evidence type="ECO:0000259" key="7">
    <source>
        <dbReference type="Pfam" id="PF20684"/>
    </source>
</evidence>
<evidence type="ECO:0000313" key="8">
    <source>
        <dbReference type="EMBL" id="OQE50946.1"/>
    </source>
</evidence>
<accession>A0A1V6VJV1</accession>
<evidence type="ECO:0000313" key="9">
    <source>
        <dbReference type="Proteomes" id="UP000191691"/>
    </source>
</evidence>
<evidence type="ECO:0000256" key="4">
    <source>
        <dbReference type="ARBA" id="ARBA00023136"/>
    </source>
</evidence>
<comment type="similarity">
    <text evidence="5">Belongs to the SAT4 family.</text>
</comment>
<dbReference type="Proteomes" id="UP000191691">
    <property type="component" value="Unassembled WGS sequence"/>
</dbReference>
<dbReference type="GO" id="GO:0016020">
    <property type="term" value="C:membrane"/>
    <property type="evidence" value="ECO:0007669"/>
    <property type="project" value="UniProtKB-SubCell"/>
</dbReference>
<feature type="transmembrane region" description="Helical" evidence="6">
    <location>
        <begin position="135"/>
        <end position="156"/>
    </location>
</feature>
<dbReference type="PANTHER" id="PTHR33048:SF156">
    <property type="entry name" value="INTEGRAL MEMBRANE PROTEIN"/>
    <property type="match status" value="1"/>
</dbReference>
<keyword evidence="9" id="KW-1185">Reference proteome</keyword>
<proteinExistence type="inferred from homology"/>
<feature type="transmembrane region" description="Helical" evidence="6">
    <location>
        <begin position="61"/>
        <end position="85"/>
    </location>
</feature>
<evidence type="ECO:0000256" key="6">
    <source>
        <dbReference type="SAM" id="Phobius"/>
    </source>
</evidence>
<comment type="subcellular location">
    <subcellularLocation>
        <location evidence="1">Membrane</location>
        <topology evidence="1">Multi-pass membrane protein</topology>
    </subcellularLocation>
</comment>
<feature type="domain" description="Rhodopsin" evidence="7">
    <location>
        <begin position="59"/>
        <end position="281"/>
    </location>
</feature>
<protein>
    <recommendedName>
        <fullName evidence="7">Rhodopsin domain-containing protein</fullName>
    </recommendedName>
</protein>
<dbReference type="InterPro" id="IPR052337">
    <property type="entry name" value="SAT4-like"/>
</dbReference>
<feature type="transmembrane region" description="Helical" evidence="6">
    <location>
        <begin position="217"/>
        <end position="244"/>
    </location>
</feature>
<dbReference type="Pfam" id="PF20684">
    <property type="entry name" value="Fung_rhodopsin"/>
    <property type="match status" value="1"/>
</dbReference>
<feature type="transmembrane region" description="Helical" evidence="6">
    <location>
        <begin position="187"/>
        <end position="205"/>
    </location>
</feature>
<evidence type="ECO:0000256" key="5">
    <source>
        <dbReference type="ARBA" id="ARBA00038359"/>
    </source>
</evidence>
<evidence type="ECO:0000256" key="1">
    <source>
        <dbReference type="ARBA" id="ARBA00004141"/>
    </source>
</evidence>
<dbReference type="AlphaFoldDB" id="A0A1V6VJV1"/>
<keyword evidence="3 6" id="KW-1133">Transmembrane helix</keyword>
<feature type="transmembrane region" description="Helical" evidence="6">
    <location>
        <begin position="24"/>
        <end position="41"/>
    </location>
</feature>
<feature type="transmembrane region" description="Helical" evidence="6">
    <location>
        <begin position="256"/>
        <end position="274"/>
    </location>
</feature>
<name>A0A1V6VJV1_PENNA</name>
<dbReference type="STRING" id="60175.A0A1V6VJV1"/>
<dbReference type="InterPro" id="IPR049326">
    <property type="entry name" value="Rhodopsin_dom_fungi"/>
</dbReference>
<keyword evidence="4 6" id="KW-0472">Membrane</keyword>
<dbReference type="PANTHER" id="PTHR33048">
    <property type="entry name" value="PTH11-LIKE INTEGRAL MEMBRANE PROTEIN (AFU_ORTHOLOGUE AFUA_5G11245)"/>
    <property type="match status" value="1"/>
</dbReference>
<organism evidence="8 9">
    <name type="scientific">Penicillium nalgiovense</name>
    <dbReference type="NCBI Taxonomy" id="60175"/>
    <lineage>
        <taxon>Eukaryota</taxon>
        <taxon>Fungi</taxon>
        <taxon>Dikarya</taxon>
        <taxon>Ascomycota</taxon>
        <taxon>Pezizomycotina</taxon>
        <taxon>Eurotiomycetes</taxon>
        <taxon>Eurotiomycetidae</taxon>
        <taxon>Eurotiales</taxon>
        <taxon>Aspergillaceae</taxon>
        <taxon>Penicillium</taxon>
    </lineage>
</organism>
<evidence type="ECO:0000256" key="3">
    <source>
        <dbReference type="ARBA" id="ARBA00022989"/>
    </source>
</evidence>
<gene>
    <name evidence="8" type="ORF">PENNAL_c0518G02945</name>
</gene>
<comment type="caution">
    <text evidence="8">The sequence shown here is derived from an EMBL/GenBank/DDBJ whole genome shotgun (WGS) entry which is preliminary data.</text>
</comment>
<feature type="transmembrane region" description="Helical" evidence="6">
    <location>
        <begin position="105"/>
        <end position="123"/>
    </location>
</feature>
<reference evidence="9" key="1">
    <citation type="journal article" date="2017" name="Nat. Microbiol.">
        <title>Global analysis of biosynthetic gene clusters reveals vast potential of secondary metabolite production in Penicillium species.</title>
        <authorList>
            <person name="Nielsen J.C."/>
            <person name="Grijseels S."/>
            <person name="Prigent S."/>
            <person name="Ji B."/>
            <person name="Dainat J."/>
            <person name="Nielsen K.F."/>
            <person name="Frisvad J.C."/>
            <person name="Workman M."/>
            <person name="Nielsen J."/>
        </authorList>
    </citation>
    <scope>NUCLEOTIDE SEQUENCE [LARGE SCALE GENOMIC DNA]</scope>
    <source>
        <strain evidence="9">IBT 13039</strain>
    </source>
</reference>
<dbReference type="OMA" id="WTIVESG"/>
<dbReference type="EMBL" id="MOOB01000518">
    <property type="protein sequence ID" value="OQE50946.1"/>
    <property type="molecule type" value="Genomic_DNA"/>
</dbReference>
<evidence type="ECO:0000256" key="2">
    <source>
        <dbReference type="ARBA" id="ARBA00022692"/>
    </source>
</evidence>